<dbReference type="AlphaFoldDB" id="A0A1A8WTW9"/>
<organism evidence="1 2">
    <name type="scientific">Plasmodium ovale curtisi</name>
    <dbReference type="NCBI Taxonomy" id="864141"/>
    <lineage>
        <taxon>Eukaryota</taxon>
        <taxon>Sar</taxon>
        <taxon>Alveolata</taxon>
        <taxon>Apicomplexa</taxon>
        <taxon>Aconoidasida</taxon>
        <taxon>Haemosporida</taxon>
        <taxon>Plasmodiidae</taxon>
        <taxon>Plasmodium</taxon>
        <taxon>Plasmodium (Plasmodium)</taxon>
    </lineage>
</organism>
<gene>
    <name evidence="1" type="ORF">POVCU2_0090540</name>
</gene>
<dbReference type="Proteomes" id="UP000078560">
    <property type="component" value="Unassembled WGS sequence"/>
</dbReference>
<proteinExistence type="predicted"/>
<sequence>MKTTEQCIYFYDFHGDEDCQEYLKRNPVYNSDNILSKLKYNHSLEDTSFSKKIYKPEEKRGKVICFNSLSGENVHE</sequence>
<protein>
    <submittedName>
        <fullName evidence="1">Uncharacterized protein</fullName>
    </submittedName>
</protein>
<evidence type="ECO:0000313" key="1">
    <source>
        <dbReference type="EMBL" id="SBS94780.1"/>
    </source>
</evidence>
<evidence type="ECO:0000313" key="2">
    <source>
        <dbReference type="Proteomes" id="UP000078560"/>
    </source>
</evidence>
<dbReference type="EMBL" id="FLQU01001874">
    <property type="protein sequence ID" value="SBS94780.1"/>
    <property type="molecule type" value="Genomic_DNA"/>
</dbReference>
<reference evidence="2" key="1">
    <citation type="submission" date="2016-05" db="EMBL/GenBank/DDBJ databases">
        <authorList>
            <person name="Naeem Raeece"/>
        </authorList>
    </citation>
    <scope>NUCLEOTIDE SEQUENCE [LARGE SCALE GENOMIC DNA]</scope>
</reference>
<name>A0A1A8WTW9_PLAOA</name>
<accession>A0A1A8WTW9</accession>